<evidence type="ECO:0000313" key="3">
    <source>
        <dbReference type="Proteomes" id="UP001139006"/>
    </source>
</evidence>
<gene>
    <name evidence="2" type="ORF">LB941_05675</name>
</gene>
<protein>
    <submittedName>
        <fullName evidence="2">Septum formation initiator family protein</fullName>
    </submittedName>
</protein>
<keyword evidence="1" id="KW-0472">Membrane</keyword>
<keyword evidence="3" id="KW-1185">Reference proteome</keyword>
<organism evidence="2 3">
    <name type="scientific">Ligilactobacillus ubinensis</name>
    <dbReference type="NCBI Taxonomy" id="2876789"/>
    <lineage>
        <taxon>Bacteria</taxon>
        <taxon>Bacillati</taxon>
        <taxon>Bacillota</taxon>
        <taxon>Bacilli</taxon>
        <taxon>Lactobacillales</taxon>
        <taxon>Lactobacillaceae</taxon>
        <taxon>Ligilactobacillus</taxon>
    </lineage>
</organism>
<dbReference type="PANTHER" id="PTHR40027:SF1">
    <property type="entry name" value="CELL DIVISION PROTEIN DIVIC"/>
    <property type="match status" value="1"/>
</dbReference>
<dbReference type="EMBL" id="JAIULA010000009">
    <property type="protein sequence ID" value="MCP0886827.1"/>
    <property type="molecule type" value="Genomic_DNA"/>
</dbReference>
<dbReference type="RefSeq" id="WP_253360229.1">
    <property type="nucleotide sequence ID" value="NZ_JAIULA010000009.1"/>
</dbReference>
<name>A0A9X2JLA7_9LACO</name>
<dbReference type="Pfam" id="PF04977">
    <property type="entry name" value="DivIC"/>
    <property type="match status" value="1"/>
</dbReference>
<dbReference type="PANTHER" id="PTHR40027">
    <property type="entry name" value="CELL DIVISION PROTEIN DIVIC"/>
    <property type="match status" value="1"/>
</dbReference>
<proteinExistence type="predicted"/>
<keyword evidence="1" id="KW-0812">Transmembrane</keyword>
<dbReference type="GO" id="GO:0051301">
    <property type="term" value="P:cell division"/>
    <property type="evidence" value="ECO:0007669"/>
    <property type="project" value="InterPro"/>
</dbReference>
<reference evidence="2 3" key="1">
    <citation type="journal article" date="2023" name="Int. J. Syst. Evol. Microbiol.">
        <title>Ligilactobacillus ubinensis sp. nov., a novel species isolated from the wild ferment of a durian fruit (Durio zibethinus).</title>
        <authorList>
            <person name="Heng Y.C."/>
            <person name="Menon N."/>
            <person name="Chen B."/>
            <person name="Loo B.Z.L."/>
            <person name="Wong G.W.J."/>
            <person name="Lim A.C.H."/>
            <person name="Silvaraju S."/>
            <person name="Kittelmann S."/>
        </authorList>
    </citation>
    <scope>NUCLEOTIDE SEQUENCE [LARGE SCALE GENOMIC DNA]</scope>
    <source>
        <strain evidence="2 3">WILCCON 0076</strain>
    </source>
</reference>
<dbReference type="Proteomes" id="UP001139006">
    <property type="component" value="Unassembled WGS sequence"/>
</dbReference>
<comment type="caution">
    <text evidence="2">The sequence shown here is derived from an EMBL/GenBank/DDBJ whole genome shotgun (WGS) entry which is preliminary data.</text>
</comment>
<dbReference type="AlphaFoldDB" id="A0A9X2JLA7"/>
<keyword evidence="1" id="KW-1133">Transmembrane helix</keyword>
<evidence type="ECO:0000256" key="1">
    <source>
        <dbReference type="SAM" id="Phobius"/>
    </source>
</evidence>
<accession>A0A9X2JLA7</accession>
<dbReference type="InterPro" id="IPR007060">
    <property type="entry name" value="FtsL/DivIC"/>
</dbReference>
<evidence type="ECO:0000313" key="2">
    <source>
        <dbReference type="EMBL" id="MCP0886827.1"/>
    </source>
</evidence>
<dbReference type="InterPro" id="IPR039076">
    <property type="entry name" value="DivIC"/>
</dbReference>
<sequence>MAENKSKIKVLDNEYFHRKQRQSKQHTLQLKFERRHKRIRFWGSIICGLIICYGIVRVVQARLQIREIRQETVVAKRQLKKDQTKNTELQQQIEQLKDSDYLQKLIRAKYFYSKNGETIYLLPDDANN</sequence>
<feature type="transmembrane region" description="Helical" evidence="1">
    <location>
        <begin position="39"/>
        <end position="56"/>
    </location>
</feature>